<proteinExistence type="inferred from homology"/>
<dbReference type="PANTHER" id="PTHR46509:SF1">
    <property type="entry name" value="PHOSPHOADENOSINE PHOSPHOSULFATE REDUCTASE"/>
    <property type="match status" value="1"/>
</dbReference>
<comment type="subcellular location">
    <subcellularLocation>
        <location evidence="4">Cytoplasm</location>
    </subcellularLocation>
</comment>
<organism evidence="6 7">
    <name type="scientific">Kutzneria chonburiensis</name>
    <dbReference type="NCBI Taxonomy" id="1483604"/>
    <lineage>
        <taxon>Bacteria</taxon>
        <taxon>Bacillati</taxon>
        <taxon>Actinomycetota</taxon>
        <taxon>Actinomycetes</taxon>
        <taxon>Pseudonocardiales</taxon>
        <taxon>Pseudonocardiaceae</taxon>
        <taxon>Kutzneria</taxon>
    </lineage>
</organism>
<protein>
    <recommendedName>
        <fullName evidence="4">Adenosine 5'-phosphosulfate reductase</fullName>
        <shortName evidence="4">APS reductase</shortName>
        <ecNumber evidence="4">1.8.4.10</ecNumber>
    </recommendedName>
    <alternativeName>
        <fullName evidence="4">5'-adenylylsulfate reductase</fullName>
    </alternativeName>
    <alternativeName>
        <fullName evidence="4">Thioredoxin-dependent 5'-adenylylsulfate reductase</fullName>
    </alternativeName>
</protein>
<evidence type="ECO:0000313" key="6">
    <source>
        <dbReference type="EMBL" id="MFC0541357.1"/>
    </source>
</evidence>
<dbReference type="GO" id="GO:0004604">
    <property type="term" value="F:phosphoadenylyl-sulfate reductase (thioredoxin) activity"/>
    <property type="evidence" value="ECO:0007669"/>
    <property type="project" value="UniProtKB-EC"/>
</dbReference>
<dbReference type="Gene3D" id="3.40.50.620">
    <property type="entry name" value="HUPs"/>
    <property type="match status" value="1"/>
</dbReference>
<keyword evidence="4" id="KW-0963">Cytoplasm</keyword>
<dbReference type="PIRSF" id="PIRSF000857">
    <property type="entry name" value="PAPS_reductase"/>
    <property type="match status" value="1"/>
</dbReference>
<keyword evidence="4" id="KW-0408">Iron</keyword>
<dbReference type="InterPro" id="IPR014729">
    <property type="entry name" value="Rossmann-like_a/b/a_fold"/>
</dbReference>
<feature type="binding site" evidence="4">
    <location>
        <position position="119"/>
    </location>
    <ligand>
        <name>[4Fe-4S] cluster</name>
        <dbReference type="ChEBI" id="CHEBI:49883"/>
    </ligand>
</feature>
<dbReference type="NCBIfam" id="TIGR00434">
    <property type="entry name" value="cysH"/>
    <property type="match status" value="1"/>
</dbReference>
<keyword evidence="7" id="KW-1185">Reference proteome</keyword>
<evidence type="ECO:0000256" key="2">
    <source>
        <dbReference type="ARBA" id="ARBA00023002"/>
    </source>
</evidence>
<dbReference type="EMBL" id="JBHLUD010000002">
    <property type="protein sequence ID" value="MFC0541357.1"/>
    <property type="molecule type" value="Genomic_DNA"/>
</dbReference>
<dbReference type="Pfam" id="PF01507">
    <property type="entry name" value="PAPS_reduct"/>
    <property type="match status" value="1"/>
</dbReference>
<comment type="function">
    <text evidence="4">Catalyzes the formation of sulfite from adenosine 5'-phosphosulfate (APS) using thioredoxin as an electron donor.</text>
</comment>
<dbReference type="HAMAP" id="MF_00063">
    <property type="entry name" value="CysH"/>
    <property type="match status" value="1"/>
</dbReference>
<accession>A0ABV6MMD4</accession>
<comment type="similarity">
    <text evidence="1 4">Belongs to the PAPS reductase family. CysH subfamily.</text>
</comment>
<keyword evidence="4" id="KW-0479">Metal-binding</keyword>
<reference evidence="6 7" key="1">
    <citation type="submission" date="2024-09" db="EMBL/GenBank/DDBJ databases">
        <authorList>
            <person name="Sun Q."/>
            <person name="Mori K."/>
        </authorList>
    </citation>
    <scope>NUCLEOTIDE SEQUENCE [LARGE SCALE GENOMIC DNA]</scope>
    <source>
        <strain evidence="6 7">TBRC 1432</strain>
    </source>
</reference>
<keyword evidence="4" id="KW-0411">Iron-sulfur</keyword>
<gene>
    <name evidence="4" type="primary">cysH</name>
    <name evidence="6" type="ORF">ACFFH7_07670</name>
</gene>
<comment type="caution">
    <text evidence="6">The sequence shown here is derived from an EMBL/GenBank/DDBJ whole genome shotgun (WGS) entry which is preliminary data.</text>
</comment>
<feature type="active site" description="Nucleophile; cysteine thiosulfonate intermediate" evidence="4">
    <location>
        <position position="228"/>
    </location>
</feature>
<feature type="binding site" evidence="4">
    <location>
        <position position="205"/>
    </location>
    <ligand>
        <name>[4Fe-4S] cluster</name>
        <dbReference type="ChEBI" id="CHEBI:49883"/>
    </ligand>
</feature>
<dbReference type="PANTHER" id="PTHR46509">
    <property type="entry name" value="PHOSPHOADENOSINE PHOSPHOSULFATE REDUCTASE"/>
    <property type="match status" value="1"/>
</dbReference>
<evidence type="ECO:0000256" key="4">
    <source>
        <dbReference type="HAMAP-Rule" id="MF_00063"/>
    </source>
</evidence>
<keyword evidence="2 4" id="KW-0560">Oxidoreductase</keyword>
<feature type="binding site" evidence="4">
    <location>
        <position position="120"/>
    </location>
    <ligand>
        <name>[4Fe-4S] cluster</name>
        <dbReference type="ChEBI" id="CHEBI:49883"/>
    </ligand>
</feature>
<comment type="cofactor">
    <cofactor evidence="4">
        <name>[4Fe-4S] cluster</name>
        <dbReference type="ChEBI" id="CHEBI:49883"/>
    </cofactor>
    <text evidence="4">Binds 1 [4Fe-4S] cluster per subunit.</text>
</comment>
<dbReference type="CDD" id="cd23945">
    <property type="entry name" value="PAPS_reductase"/>
    <property type="match status" value="1"/>
</dbReference>
<sequence length="233" mass="25404">MDARPRAELRRIADRAAAELHDATAAEVLGWAGRTFGDRLAVASSMADTVLVDLAARHAPGVHVLFLDTGYHFPETIGTRDAVAATYPITLVTVVPEQTVAEQDRWYGPRLYTRDPDKCCALRKVAPLDGALRHYDAWVTGMRRDESPTRADTPVVGWDDRRGLIKINPIAAWTANDMAEYAVRHGVLLNPLLSDGYLSVGCRPCTTRVAAGADARSGRWAGRAKTECGLHST</sequence>
<name>A0ABV6MMD4_9PSEU</name>
<comment type="catalytic activity">
    <reaction evidence="4">
        <text>[thioredoxin]-disulfide + sulfite + AMP + 2 H(+) = adenosine 5'-phosphosulfate + [thioredoxin]-dithiol</text>
        <dbReference type="Rhea" id="RHEA:21976"/>
        <dbReference type="Rhea" id="RHEA-COMP:10698"/>
        <dbReference type="Rhea" id="RHEA-COMP:10700"/>
        <dbReference type="ChEBI" id="CHEBI:15378"/>
        <dbReference type="ChEBI" id="CHEBI:17359"/>
        <dbReference type="ChEBI" id="CHEBI:29950"/>
        <dbReference type="ChEBI" id="CHEBI:50058"/>
        <dbReference type="ChEBI" id="CHEBI:58243"/>
        <dbReference type="ChEBI" id="CHEBI:456215"/>
        <dbReference type="EC" id="1.8.4.10"/>
    </reaction>
</comment>
<dbReference type="Proteomes" id="UP001589810">
    <property type="component" value="Unassembled WGS sequence"/>
</dbReference>
<dbReference type="NCBIfam" id="NF002537">
    <property type="entry name" value="PRK02090.1"/>
    <property type="match status" value="1"/>
</dbReference>
<evidence type="ECO:0000256" key="3">
    <source>
        <dbReference type="ARBA" id="ARBA00024327"/>
    </source>
</evidence>
<dbReference type="SUPFAM" id="SSF52402">
    <property type="entry name" value="Adenine nucleotide alpha hydrolases-like"/>
    <property type="match status" value="1"/>
</dbReference>
<feature type="binding site" evidence="4">
    <location>
        <position position="202"/>
    </location>
    <ligand>
        <name>[4Fe-4S] cluster</name>
        <dbReference type="ChEBI" id="CHEBI:49883"/>
    </ligand>
</feature>
<dbReference type="InterPro" id="IPR002500">
    <property type="entry name" value="PAPS_reduct_dom"/>
</dbReference>
<feature type="domain" description="Phosphoadenosine phosphosulphate reductase" evidence="5">
    <location>
        <begin position="42"/>
        <end position="207"/>
    </location>
</feature>
<dbReference type="RefSeq" id="WP_273942642.1">
    <property type="nucleotide sequence ID" value="NZ_CP097263.1"/>
</dbReference>
<evidence type="ECO:0000259" key="5">
    <source>
        <dbReference type="Pfam" id="PF01507"/>
    </source>
</evidence>
<dbReference type="EC" id="1.8.4.10" evidence="4"/>
<evidence type="ECO:0000256" key="1">
    <source>
        <dbReference type="ARBA" id="ARBA00009732"/>
    </source>
</evidence>
<comment type="pathway">
    <text evidence="3 4">Sulfur metabolism; hydrogen sulfide biosynthesis; sulfite from sulfate.</text>
</comment>
<evidence type="ECO:0000313" key="7">
    <source>
        <dbReference type="Proteomes" id="UP001589810"/>
    </source>
</evidence>
<dbReference type="InterPro" id="IPR004511">
    <property type="entry name" value="PAPS/APS_Rdtase"/>
</dbReference>